<dbReference type="EMBL" id="LT622831">
    <property type="protein sequence ID" value="SCW20830.1"/>
    <property type="molecule type" value="Genomic_DNA"/>
</dbReference>
<proteinExistence type="predicted"/>
<evidence type="ECO:0000313" key="1">
    <source>
        <dbReference type="EMBL" id="SCW20830.1"/>
    </source>
</evidence>
<dbReference type="RefSeq" id="WP_254594086.1">
    <property type="nucleotide sequence ID" value="NZ_LR793265.1"/>
</dbReference>
<protein>
    <submittedName>
        <fullName evidence="1">Uncharacterized protein</fullName>
    </submittedName>
</protein>
<organism evidence="1">
    <name type="scientific">Streptococcus salivarius</name>
    <dbReference type="NCBI Taxonomy" id="1304"/>
    <lineage>
        <taxon>Bacteria</taxon>
        <taxon>Bacillati</taxon>
        <taxon>Bacillota</taxon>
        <taxon>Bacilli</taxon>
        <taxon>Lactobacillales</taxon>
        <taxon>Streptococcaceae</taxon>
        <taxon>Streptococcus</taxon>
    </lineage>
</organism>
<reference evidence="1" key="1">
    <citation type="submission" date="2016-08" db="EMBL/GenBank/DDBJ databases">
        <authorList>
            <person name="Seilhamer J.J."/>
        </authorList>
    </citation>
    <scope>NUCLEOTIDE SEQUENCE</scope>
    <source>
        <strain evidence="1">L22</strain>
    </source>
</reference>
<accession>A0A1R3T9E4</accession>
<name>A0A1R3T9E4_STRSL</name>
<sequence length="400" mass="46243">MNEVTKSEKQKRELIKKNLQSFDLFINKTDIQSLNIFEISSPFEQALPNIIEKDLPFDISNLFDTKGNILINFSNKYLNPNTKILDPNNGTLYEVDFDSLTPDTKTKLQDGTYKIGESRKVEGNLRAVIVDTTDHKTRVEDLTLRKATNNNENQVTSDLIAQAQLKQIYNLLLDIKESQDYQILWDRNNSILSPFFSARTKVIEANNSKDFREKIKLLKEANTLFEESVSAIKSDIISNRDEIIKKTSQPTYLQASLQKHADFLLHDIEIMTKIVGMQIYIDLTLNNEEMAHDRLLSFEGSMELVSKQDIPYKVGYLKELAKKLPYLKNLKWITNNNIPKISLLELIHNHYSYTKNNIDLFNTINTKLIEFHQVSNTKLSNTETAKIETEKKNDTKNEEV</sequence>
<dbReference type="AlphaFoldDB" id="A0A1R3T9E4"/>
<reference evidence="1" key="2">
    <citation type="submission" date="2017-02" db="EMBL/GenBank/DDBJ databases">
        <title>Diversity of integrative and conjugative elements of Streptococcus salivarius and their intra- and interspecies transfer.</title>
        <authorList>
            <person name="Dahmane N."/>
            <person name="Libante V."/>
            <person name="Charron-Bourgoin F."/>
            <person name="Guedon E."/>
            <person name="Guedon G."/>
            <person name="Leblond-Bourget N."/>
            <person name="Payot S."/>
        </authorList>
    </citation>
    <scope>NUCLEOTIDE SEQUENCE</scope>
    <source>
        <strain evidence="1">L22</strain>
    </source>
</reference>